<gene>
    <name evidence="3" type="ORF">B0H17DRAFT_136969</name>
</gene>
<evidence type="ECO:0000256" key="1">
    <source>
        <dbReference type="SAM" id="MobiDB-lite"/>
    </source>
</evidence>
<comment type="caution">
    <text evidence="3">The sequence shown here is derived from an EMBL/GenBank/DDBJ whole genome shotgun (WGS) entry which is preliminary data.</text>
</comment>
<evidence type="ECO:0000313" key="4">
    <source>
        <dbReference type="Proteomes" id="UP001221757"/>
    </source>
</evidence>
<dbReference type="AlphaFoldDB" id="A0AAD7GMM0"/>
<dbReference type="EMBL" id="JARKIE010000015">
    <property type="protein sequence ID" value="KAJ7702215.1"/>
    <property type="molecule type" value="Genomic_DNA"/>
</dbReference>
<accession>A0AAD7GMM0</accession>
<name>A0AAD7GMM0_MYCRO</name>
<sequence>MDVRKTDRFGPGLFLDTSRPAVRSPSLPRWRATDDGLGTHFHDSPDTDSISTARKDCDVMTKVWFSRDASGSNTPRYAVVTEAQQAADYGGGRTSTRGVSCLGFLSDWIWTGGGFVVVVLALLVPCRRAPGSDSPLPTLRHSATHADKAPDAHRYPAHPQTPRTTNLASGSPTCRSLVLGVDRARAAQLRTSNLASGLLCAVGVCSSYVILYPRCIYCWSCWSGSEIYQVFKLLQLLLCQNSLLTGQNFANSF</sequence>
<feature type="compositionally biased region" description="Polar residues" evidence="1">
    <location>
        <begin position="161"/>
        <end position="170"/>
    </location>
</feature>
<protein>
    <submittedName>
        <fullName evidence="3">Uncharacterized protein</fullName>
    </submittedName>
</protein>
<evidence type="ECO:0000256" key="2">
    <source>
        <dbReference type="SAM" id="Phobius"/>
    </source>
</evidence>
<dbReference type="Proteomes" id="UP001221757">
    <property type="component" value="Unassembled WGS sequence"/>
</dbReference>
<keyword evidence="4" id="KW-1185">Reference proteome</keyword>
<organism evidence="3 4">
    <name type="scientific">Mycena rosella</name>
    <name type="common">Pink bonnet</name>
    <name type="synonym">Agaricus rosellus</name>
    <dbReference type="NCBI Taxonomy" id="1033263"/>
    <lineage>
        <taxon>Eukaryota</taxon>
        <taxon>Fungi</taxon>
        <taxon>Dikarya</taxon>
        <taxon>Basidiomycota</taxon>
        <taxon>Agaricomycotina</taxon>
        <taxon>Agaricomycetes</taxon>
        <taxon>Agaricomycetidae</taxon>
        <taxon>Agaricales</taxon>
        <taxon>Marasmiineae</taxon>
        <taxon>Mycenaceae</taxon>
        <taxon>Mycena</taxon>
    </lineage>
</organism>
<feature type="region of interest" description="Disordered" evidence="1">
    <location>
        <begin position="135"/>
        <end position="170"/>
    </location>
</feature>
<evidence type="ECO:0000313" key="3">
    <source>
        <dbReference type="EMBL" id="KAJ7702215.1"/>
    </source>
</evidence>
<keyword evidence="2" id="KW-0812">Transmembrane</keyword>
<reference evidence="3" key="1">
    <citation type="submission" date="2023-03" db="EMBL/GenBank/DDBJ databases">
        <title>Massive genome expansion in bonnet fungi (Mycena s.s.) driven by repeated elements and novel gene families across ecological guilds.</title>
        <authorList>
            <consortium name="Lawrence Berkeley National Laboratory"/>
            <person name="Harder C.B."/>
            <person name="Miyauchi S."/>
            <person name="Viragh M."/>
            <person name="Kuo A."/>
            <person name="Thoen E."/>
            <person name="Andreopoulos B."/>
            <person name="Lu D."/>
            <person name="Skrede I."/>
            <person name="Drula E."/>
            <person name="Henrissat B."/>
            <person name="Morin E."/>
            <person name="Kohler A."/>
            <person name="Barry K."/>
            <person name="LaButti K."/>
            <person name="Morin E."/>
            <person name="Salamov A."/>
            <person name="Lipzen A."/>
            <person name="Mereny Z."/>
            <person name="Hegedus B."/>
            <person name="Baldrian P."/>
            <person name="Stursova M."/>
            <person name="Weitz H."/>
            <person name="Taylor A."/>
            <person name="Grigoriev I.V."/>
            <person name="Nagy L.G."/>
            <person name="Martin F."/>
            <person name="Kauserud H."/>
        </authorList>
    </citation>
    <scope>NUCLEOTIDE SEQUENCE</scope>
    <source>
        <strain evidence="3">CBHHK067</strain>
    </source>
</reference>
<keyword evidence="2" id="KW-1133">Transmembrane helix</keyword>
<proteinExistence type="predicted"/>
<feature type="transmembrane region" description="Helical" evidence="2">
    <location>
        <begin position="108"/>
        <end position="126"/>
    </location>
</feature>
<feature type="compositionally biased region" description="Basic and acidic residues" evidence="1">
    <location>
        <begin position="144"/>
        <end position="154"/>
    </location>
</feature>
<keyword evidence="2" id="KW-0472">Membrane</keyword>